<evidence type="ECO:0000313" key="9">
    <source>
        <dbReference type="EMBL" id="VEH85804.1"/>
    </source>
</evidence>
<geneLocation type="plasmid" evidence="9 11">
    <name>23</name>
</geneLocation>
<dbReference type="AlphaFoldDB" id="A0A0W0R5Z1"/>
<feature type="domain" description="Dihydroneopterin aldolase/epimerase" evidence="7">
    <location>
        <begin position="4"/>
        <end position="112"/>
    </location>
</feature>
<dbReference type="KEGG" id="ladl:NCTC12735_01440"/>
<reference evidence="9 11" key="2">
    <citation type="submission" date="2018-12" db="EMBL/GenBank/DDBJ databases">
        <authorList>
            <consortium name="Pathogen Informatics"/>
        </authorList>
    </citation>
    <scope>NUCLEOTIDE SEQUENCE [LARGE SCALE GENOMIC DNA]</scope>
    <source>
        <strain evidence="9 11">NCTC12735</strain>
        <plasmid evidence="11">23</plasmid>
    </source>
</reference>
<dbReference type="InterPro" id="IPR006156">
    <property type="entry name" value="Dihydroneopterin_aldolase"/>
</dbReference>
<dbReference type="NCBIfam" id="TIGR00525">
    <property type="entry name" value="folB"/>
    <property type="match status" value="1"/>
</dbReference>
<dbReference type="EMBL" id="LNKA01000001">
    <property type="protein sequence ID" value="KTC66499.1"/>
    <property type="molecule type" value="Genomic_DNA"/>
</dbReference>
<dbReference type="SUPFAM" id="SSF55620">
    <property type="entry name" value="Tetrahydrobiopterin biosynthesis enzymes-like"/>
    <property type="match status" value="1"/>
</dbReference>
<evidence type="ECO:0000256" key="4">
    <source>
        <dbReference type="ARBA" id="ARBA00022909"/>
    </source>
</evidence>
<name>A0A0W0R5Z1_9GAMM</name>
<dbReference type="UniPathway" id="UPA00077">
    <property type="reaction ID" value="UER00154"/>
</dbReference>
<dbReference type="InterPro" id="IPR006157">
    <property type="entry name" value="FolB_dom"/>
</dbReference>
<dbReference type="Proteomes" id="UP000281170">
    <property type="component" value="Plasmid 23"/>
</dbReference>
<keyword evidence="9" id="KW-0614">Plasmid</keyword>
<protein>
    <recommendedName>
        <fullName evidence="6">7,8-dihydroneopterin aldolase</fullName>
        <ecNumber evidence="6">4.1.2.25</ecNumber>
    </recommendedName>
</protein>
<evidence type="ECO:0000313" key="11">
    <source>
        <dbReference type="Proteomes" id="UP000281170"/>
    </source>
</evidence>
<dbReference type="Gene3D" id="3.30.1130.10">
    <property type="match status" value="1"/>
</dbReference>
<dbReference type="SMART" id="SM00905">
    <property type="entry name" value="FolB"/>
    <property type="match status" value="1"/>
</dbReference>
<dbReference type="GO" id="GO:0046656">
    <property type="term" value="P:folic acid biosynthetic process"/>
    <property type="evidence" value="ECO:0007669"/>
    <property type="project" value="UniProtKB-UniRule"/>
</dbReference>
<gene>
    <name evidence="8" type="primary">folB</name>
    <name evidence="8" type="ORF">Lade_1157</name>
    <name evidence="9" type="ORF">NCTC12735_01440</name>
</gene>
<keyword evidence="5 6" id="KW-0456">Lyase</keyword>
<dbReference type="OrthoDB" id="9810587at2"/>
<dbReference type="PATRIC" id="fig|45056.6.peg.1199"/>
<dbReference type="EC" id="4.1.2.25" evidence="6"/>
<evidence type="ECO:0000256" key="1">
    <source>
        <dbReference type="ARBA" id="ARBA00001353"/>
    </source>
</evidence>
<dbReference type="RefSeq" id="WP_058462171.1">
    <property type="nucleotide sequence ID" value="NZ_CAAAHS010000007.1"/>
</dbReference>
<dbReference type="Pfam" id="PF02152">
    <property type="entry name" value="FolB"/>
    <property type="match status" value="1"/>
</dbReference>
<sequence length="112" mass="12658">MDTLSVSNLAVFTFIGVYEWEQRIKQRLLLDISIPLDSSKINNNLKNTIDYDALCKSVTQLIESNSFTLIETVAEVVAQHIKETFHIDKLTLKVSKPEAIKNAANVSITIHR</sequence>
<comment type="pathway">
    <text evidence="2 6">Cofactor biosynthesis; tetrahydrofolate biosynthesis; 2-amino-4-hydroxy-6-hydroxymethyl-7,8-dihydropteridine diphosphate from 7,8-dihydroneopterin triphosphate: step 3/4.</text>
</comment>
<accession>A0A0W0R5Z1</accession>
<dbReference type="PANTHER" id="PTHR42844:SF1">
    <property type="entry name" value="DIHYDRONEOPTERIN ALDOLASE 1-RELATED"/>
    <property type="match status" value="1"/>
</dbReference>
<dbReference type="EMBL" id="LR134432">
    <property type="protein sequence ID" value="VEH85804.1"/>
    <property type="molecule type" value="Genomic_DNA"/>
</dbReference>
<organism evidence="8 10">
    <name type="scientific">Legionella adelaidensis</name>
    <dbReference type="NCBI Taxonomy" id="45056"/>
    <lineage>
        <taxon>Bacteria</taxon>
        <taxon>Pseudomonadati</taxon>
        <taxon>Pseudomonadota</taxon>
        <taxon>Gammaproteobacteria</taxon>
        <taxon>Legionellales</taxon>
        <taxon>Legionellaceae</taxon>
        <taxon>Legionella</taxon>
    </lineage>
</organism>
<keyword evidence="10" id="KW-1185">Reference proteome</keyword>
<dbReference type="GO" id="GO:0046654">
    <property type="term" value="P:tetrahydrofolate biosynthetic process"/>
    <property type="evidence" value="ECO:0007669"/>
    <property type="project" value="UniProtKB-UniRule"/>
</dbReference>
<comment type="function">
    <text evidence="6">Catalyzes the conversion of 7,8-dihydroneopterin to 6-hydroxymethyl-7,8-dihydropterin.</text>
</comment>
<proteinExistence type="inferred from homology"/>
<dbReference type="InterPro" id="IPR043133">
    <property type="entry name" value="GTP-CH-I_C/QueF"/>
</dbReference>
<evidence type="ECO:0000256" key="5">
    <source>
        <dbReference type="ARBA" id="ARBA00023239"/>
    </source>
</evidence>
<evidence type="ECO:0000256" key="6">
    <source>
        <dbReference type="RuleBase" id="RU362079"/>
    </source>
</evidence>
<reference evidence="8 10" key="1">
    <citation type="submission" date="2015-11" db="EMBL/GenBank/DDBJ databases">
        <title>Identification of large and diverse effector repertoires of 38 Legionella species.</title>
        <authorList>
            <person name="Burstein D."/>
            <person name="Amaro F."/>
            <person name="Zusman T."/>
            <person name="Lifshitz Z."/>
            <person name="Cohen O."/>
            <person name="Gilbert J.A."/>
            <person name="Pupko T."/>
            <person name="Shuman H.A."/>
            <person name="Segal G."/>
        </authorList>
    </citation>
    <scope>NUCLEOTIDE SEQUENCE [LARGE SCALE GENOMIC DNA]</scope>
    <source>
        <strain evidence="8 10">1762-AUS-E</strain>
    </source>
</reference>
<keyword evidence="4 6" id="KW-0289">Folate biosynthesis</keyword>
<evidence type="ECO:0000256" key="3">
    <source>
        <dbReference type="ARBA" id="ARBA00005708"/>
    </source>
</evidence>
<dbReference type="STRING" id="45056.Lade_1157"/>
<dbReference type="GO" id="GO:0005737">
    <property type="term" value="C:cytoplasm"/>
    <property type="evidence" value="ECO:0007669"/>
    <property type="project" value="TreeGrafter"/>
</dbReference>
<evidence type="ECO:0000313" key="8">
    <source>
        <dbReference type="EMBL" id="KTC66499.1"/>
    </source>
</evidence>
<dbReference type="NCBIfam" id="TIGR00526">
    <property type="entry name" value="folB_dom"/>
    <property type="match status" value="1"/>
</dbReference>
<dbReference type="CDD" id="cd00534">
    <property type="entry name" value="DHNA_DHNTPE"/>
    <property type="match status" value="1"/>
</dbReference>
<evidence type="ECO:0000256" key="2">
    <source>
        <dbReference type="ARBA" id="ARBA00005013"/>
    </source>
</evidence>
<dbReference type="GO" id="GO:0004150">
    <property type="term" value="F:dihydroneopterin aldolase activity"/>
    <property type="evidence" value="ECO:0007669"/>
    <property type="project" value="UniProtKB-UniRule"/>
</dbReference>
<evidence type="ECO:0000259" key="7">
    <source>
        <dbReference type="SMART" id="SM00905"/>
    </source>
</evidence>
<comment type="catalytic activity">
    <reaction evidence="1 6">
        <text>7,8-dihydroneopterin = 6-hydroxymethyl-7,8-dihydropterin + glycolaldehyde</text>
        <dbReference type="Rhea" id="RHEA:10540"/>
        <dbReference type="ChEBI" id="CHEBI:17001"/>
        <dbReference type="ChEBI" id="CHEBI:17071"/>
        <dbReference type="ChEBI" id="CHEBI:44841"/>
        <dbReference type="EC" id="4.1.2.25"/>
    </reaction>
</comment>
<evidence type="ECO:0000313" key="10">
    <source>
        <dbReference type="Proteomes" id="UP000054859"/>
    </source>
</evidence>
<dbReference type="PANTHER" id="PTHR42844">
    <property type="entry name" value="DIHYDRONEOPTERIN ALDOLASE 1-RELATED"/>
    <property type="match status" value="1"/>
</dbReference>
<dbReference type="Proteomes" id="UP000054859">
    <property type="component" value="Unassembled WGS sequence"/>
</dbReference>
<comment type="similarity">
    <text evidence="3 6">Belongs to the DHNA family.</text>
</comment>